<keyword evidence="5" id="KW-1185">Reference proteome</keyword>
<keyword evidence="2 3" id="KW-0040">ANK repeat</keyword>
<feature type="repeat" description="ANK" evidence="3">
    <location>
        <begin position="133"/>
        <end position="165"/>
    </location>
</feature>
<dbReference type="PROSITE" id="PS50088">
    <property type="entry name" value="ANK_REPEAT"/>
    <property type="match status" value="2"/>
</dbReference>
<reference evidence="4" key="1">
    <citation type="submission" date="2020-06" db="EMBL/GenBank/DDBJ databases">
        <authorList>
            <consortium name="Plant Systems Biology data submission"/>
        </authorList>
    </citation>
    <scope>NUCLEOTIDE SEQUENCE</scope>
    <source>
        <strain evidence="4">D6</strain>
    </source>
</reference>
<gene>
    <name evidence="4" type="ORF">SEMRO_205_G086260.1</name>
</gene>
<dbReference type="PROSITE" id="PS50297">
    <property type="entry name" value="ANK_REP_REGION"/>
    <property type="match status" value="2"/>
</dbReference>
<dbReference type="AlphaFoldDB" id="A0A9N8DKB0"/>
<dbReference type="SUPFAM" id="SSF48403">
    <property type="entry name" value="Ankyrin repeat"/>
    <property type="match status" value="1"/>
</dbReference>
<dbReference type="PANTHER" id="PTHR24134">
    <property type="entry name" value="ANKYRIN REPEAT-CONTAINING PROTEIN DDB_G0279043"/>
    <property type="match status" value="1"/>
</dbReference>
<dbReference type="Gene3D" id="1.25.40.20">
    <property type="entry name" value="Ankyrin repeat-containing domain"/>
    <property type="match status" value="3"/>
</dbReference>
<dbReference type="Proteomes" id="UP001153069">
    <property type="component" value="Unassembled WGS sequence"/>
</dbReference>
<evidence type="ECO:0000256" key="1">
    <source>
        <dbReference type="ARBA" id="ARBA00022737"/>
    </source>
</evidence>
<protein>
    <submittedName>
        <fullName evidence="4">Ankyrin Repeat Protein</fullName>
    </submittedName>
</protein>
<dbReference type="EMBL" id="CAICTM010000204">
    <property type="protein sequence ID" value="CAB9504692.1"/>
    <property type="molecule type" value="Genomic_DNA"/>
</dbReference>
<evidence type="ECO:0000256" key="3">
    <source>
        <dbReference type="PROSITE-ProRule" id="PRU00023"/>
    </source>
</evidence>
<sequence length="411" mass="44011">MNSTPELPQDAWKCHPHLGELPGLEAKRGSTTAEELQETARTWRRASISTAGAEATEGEGIFVFAFAAVVQSRQYELVRVYLDNGADPNSVLWSMLLATNSRSRWANTQAQELVRELLERGANPNRPAPLHSSHNSPLSFAMARNNAELVRMLLDHGADVTAATIEQELGRTGPEILSLLLQNGAKSLVNEQFGKQQETALHRAAALFRHEAVGILLAHGANPNLRNSNGDTPLHLVSNAEAARLLLDAGTNVKAVNNLGETALHSQMATDGYANKDVVALLLGGGIPVNYLNQSGVPALDYAAKYRDSLDDATELVPLLLRHGADPNVGNCNALHHTAKHQSDFPALRALLRHGASTATSKRDSNLGVLPLDCACEAGNLDAVFEITMAMVGEGNMFSRMAVQPAVGGKV</sequence>
<evidence type="ECO:0000313" key="4">
    <source>
        <dbReference type="EMBL" id="CAB9504692.1"/>
    </source>
</evidence>
<accession>A0A9N8DKB0</accession>
<dbReference type="Pfam" id="PF12796">
    <property type="entry name" value="Ank_2"/>
    <property type="match status" value="3"/>
</dbReference>
<name>A0A9N8DKB0_9STRA</name>
<organism evidence="4 5">
    <name type="scientific">Seminavis robusta</name>
    <dbReference type="NCBI Taxonomy" id="568900"/>
    <lineage>
        <taxon>Eukaryota</taxon>
        <taxon>Sar</taxon>
        <taxon>Stramenopiles</taxon>
        <taxon>Ochrophyta</taxon>
        <taxon>Bacillariophyta</taxon>
        <taxon>Bacillariophyceae</taxon>
        <taxon>Bacillariophycidae</taxon>
        <taxon>Naviculales</taxon>
        <taxon>Naviculaceae</taxon>
        <taxon>Seminavis</taxon>
    </lineage>
</organism>
<comment type="caution">
    <text evidence="4">The sequence shown here is derived from an EMBL/GenBank/DDBJ whole genome shotgun (WGS) entry which is preliminary data.</text>
</comment>
<dbReference type="SMART" id="SM00248">
    <property type="entry name" value="ANK"/>
    <property type="match status" value="8"/>
</dbReference>
<keyword evidence="1" id="KW-0677">Repeat</keyword>
<dbReference type="PANTHER" id="PTHR24134:SF9">
    <property type="entry name" value="ANKYRIN REPEAT AND SOCS BOX PROTEIN 8"/>
    <property type="match status" value="1"/>
</dbReference>
<feature type="repeat" description="ANK" evidence="3">
    <location>
        <begin position="196"/>
        <end position="228"/>
    </location>
</feature>
<dbReference type="InterPro" id="IPR002110">
    <property type="entry name" value="Ankyrin_rpt"/>
</dbReference>
<dbReference type="InterPro" id="IPR036770">
    <property type="entry name" value="Ankyrin_rpt-contain_sf"/>
</dbReference>
<evidence type="ECO:0000313" key="5">
    <source>
        <dbReference type="Proteomes" id="UP001153069"/>
    </source>
</evidence>
<proteinExistence type="predicted"/>
<evidence type="ECO:0000256" key="2">
    <source>
        <dbReference type="ARBA" id="ARBA00023043"/>
    </source>
</evidence>
<dbReference type="OrthoDB" id="47198at2759"/>